<name>A0A401G8S3_9APHY</name>
<dbReference type="GeneID" id="38775482"/>
<dbReference type="RefSeq" id="XP_027609478.1">
    <property type="nucleotide sequence ID" value="XM_027753677.1"/>
</dbReference>
<evidence type="ECO:0000256" key="1">
    <source>
        <dbReference type="SAM" id="MobiDB-lite"/>
    </source>
</evidence>
<dbReference type="AlphaFoldDB" id="A0A401G8S3"/>
<feature type="region of interest" description="Disordered" evidence="1">
    <location>
        <begin position="143"/>
        <end position="162"/>
    </location>
</feature>
<proteinExistence type="predicted"/>
<evidence type="ECO:0000313" key="2">
    <source>
        <dbReference type="EMBL" id="GBE78565.1"/>
    </source>
</evidence>
<feature type="compositionally biased region" description="Basic and acidic residues" evidence="1">
    <location>
        <begin position="1"/>
        <end position="12"/>
    </location>
</feature>
<dbReference type="EMBL" id="BFAD01000001">
    <property type="protein sequence ID" value="GBE78565.1"/>
    <property type="molecule type" value="Genomic_DNA"/>
</dbReference>
<protein>
    <submittedName>
        <fullName evidence="2">Uncharacterized protein</fullName>
    </submittedName>
</protein>
<gene>
    <name evidence="2" type="ORF">SCP_0114540</name>
</gene>
<evidence type="ECO:0000313" key="3">
    <source>
        <dbReference type="Proteomes" id="UP000287166"/>
    </source>
</evidence>
<reference evidence="2 3" key="1">
    <citation type="journal article" date="2018" name="Sci. Rep.">
        <title>Genome sequence of the cauliflower mushroom Sparassis crispa (Hanabiratake) and its association with beneficial usage.</title>
        <authorList>
            <person name="Kiyama R."/>
            <person name="Furutani Y."/>
            <person name="Kawaguchi K."/>
            <person name="Nakanishi T."/>
        </authorList>
    </citation>
    <scope>NUCLEOTIDE SEQUENCE [LARGE SCALE GENOMIC DNA]</scope>
</reference>
<dbReference type="Proteomes" id="UP000287166">
    <property type="component" value="Unassembled WGS sequence"/>
</dbReference>
<organism evidence="2 3">
    <name type="scientific">Sparassis crispa</name>
    <dbReference type="NCBI Taxonomy" id="139825"/>
    <lineage>
        <taxon>Eukaryota</taxon>
        <taxon>Fungi</taxon>
        <taxon>Dikarya</taxon>
        <taxon>Basidiomycota</taxon>
        <taxon>Agaricomycotina</taxon>
        <taxon>Agaricomycetes</taxon>
        <taxon>Polyporales</taxon>
        <taxon>Sparassidaceae</taxon>
        <taxon>Sparassis</taxon>
    </lineage>
</organism>
<feature type="compositionally biased region" description="Acidic residues" evidence="1">
    <location>
        <begin position="13"/>
        <end position="24"/>
    </location>
</feature>
<keyword evidence="3" id="KW-1185">Reference proteome</keyword>
<comment type="caution">
    <text evidence="2">The sequence shown here is derived from an EMBL/GenBank/DDBJ whole genome shotgun (WGS) entry which is preliminary data.</text>
</comment>
<accession>A0A401G8S3</accession>
<feature type="region of interest" description="Disordered" evidence="1">
    <location>
        <begin position="1"/>
        <end position="24"/>
    </location>
</feature>
<dbReference type="InParanoid" id="A0A401G8S3"/>
<sequence length="194" mass="21698">MQGLEEDGKKEDDGEELEVVEDTEEEVEVITKYYGTELVIKEDDSVGSVSLSLEDDVTSTSLKIESSFYDEVALDHSNIFCDLPSPRCPLPKQPSTPKCQRNIEDFVHNLPSPLCPSSVIAEYPSPSKWCQCNTEYSPRLLLSGLPRDSSPPKSQHEDRDIDHRYQPLLLPSLTKLDGDIAHPILTLQALPTML</sequence>